<dbReference type="Gramene" id="OB07G19820.1">
    <property type="protein sequence ID" value="OB07G19820.1"/>
    <property type="gene ID" value="OB07G19820"/>
</dbReference>
<proteinExistence type="predicted"/>
<dbReference type="HOGENOM" id="CLU_2403187_0_0_1"/>
<reference evidence="1" key="2">
    <citation type="submission" date="2013-04" db="UniProtKB">
        <authorList>
            <consortium name="EnsemblPlants"/>
        </authorList>
    </citation>
    <scope>IDENTIFICATION</scope>
</reference>
<dbReference type="Proteomes" id="UP000006038">
    <property type="component" value="Chromosome 7"/>
</dbReference>
<protein>
    <submittedName>
        <fullName evidence="1">Uncharacterized protein</fullName>
    </submittedName>
</protein>
<keyword evidence="2" id="KW-1185">Reference proteome</keyword>
<accession>J3MKQ0</accession>
<reference evidence="1" key="1">
    <citation type="journal article" date="2013" name="Nat. Commun.">
        <title>Whole-genome sequencing of Oryza brachyantha reveals mechanisms underlying Oryza genome evolution.</title>
        <authorList>
            <person name="Chen J."/>
            <person name="Huang Q."/>
            <person name="Gao D."/>
            <person name="Wang J."/>
            <person name="Lang Y."/>
            <person name="Liu T."/>
            <person name="Li B."/>
            <person name="Bai Z."/>
            <person name="Luis Goicoechea J."/>
            <person name="Liang C."/>
            <person name="Chen C."/>
            <person name="Zhang W."/>
            <person name="Sun S."/>
            <person name="Liao Y."/>
            <person name="Zhang X."/>
            <person name="Yang L."/>
            <person name="Song C."/>
            <person name="Wang M."/>
            <person name="Shi J."/>
            <person name="Liu G."/>
            <person name="Liu J."/>
            <person name="Zhou H."/>
            <person name="Zhou W."/>
            <person name="Yu Q."/>
            <person name="An N."/>
            <person name="Chen Y."/>
            <person name="Cai Q."/>
            <person name="Wang B."/>
            <person name="Liu B."/>
            <person name="Min J."/>
            <person name="Huang Y."/>
            <person name="Wu H."/>
            <person name="Li Z."/>
            <person name="Zhang Y."/>
            <person name="Yin Y."/>
            <person name="Song W."/>
            <person name="Jiang J."/>
            <person name="Jackson S.A."/>
            <person name="Wing R.A."/>
            <person name="Wang J."/>
            <person name="Chen M."/>
        </authorList>
    </citation>
    <scope>NUCLEOTIDE SEQUENCE [LARGE SCALE GENOMIC DNA]</scope>
    <source>
        <strain evidence="1">cv. IRGC 101232</strain>
    </source>
</reference>
<dbReference type="AlphaFoldDB" id="J3MKQ0"/>
<evidence type="ECO:0000313" key="1">
    <source>
        <dbReference type="EnsemblPlants" id="OB07G19820.1"/>
    </source>
</evidence>
<dbReference type="EnsemblPlants" id="OB07G19820.1">
    <property type="protein sequence ID" value="OB07G19820.1"/>
    <property type="gene ID" value="OB07G19820"/>
</dbReference>
<sequence>MTVGLIDQSKCSESGSKRRQLTYKIFVFNMLNIVRVITDEGVLVFKYAPIGDLHESQDPACNVLLDANLDVKLGDFRFAPGLSQKIGGPRAKC</sequence>
<evidence type="ECO:0000313" key="2">
    <source>
        <dbReference type="Proteomes" id="UP000006038"/>
    </source>
</evidence>
<organism evidence="1">
    <name type="scientific">Oryza brachyantha</name>
    <name type="common">malo sina</name>
    <dbReference type="NCBI Taxonomy" id="4533"/>
    <lineage>
        <taxon>Eukaryota</taxon>
        <taxon>Viridiplantae</taxon>
        <taxon>Streptophyta</taxon>
        <taxon>Embryophyta</taxon>
        <taxon>Tracheophyta</taxon>
        <taxon>Spermatophyta</taxon>
        <taxon>Magnoliopsida</taxon>
        <taxon>Liliopsida</taxon>
        <taxon>Poales</taxon>
        <taxon>Poaceae</taxon>
        <taxon>BOP clade</taxon>
        <taxon>Oryzoideae</taxon>
        <taxon>Oryzeae</taxon>
        <taxon>Oryzinae</taxon>
        <taxon>Oryza</taxon>
    </lineage>
</organism>
<name>J3MKQ0_ORYBR</name>